<protein>
    <submittedName>
        <fullName evidence="1">Uncharacterized protein</fullName>
    </submittedName>
</protein>
<reference evidence="1 2" key="1">
    <citation type="submission" date="2018-10" db="EMBL/GenBank/DDBJ databases">
        <title>Draft genome sequence of Pantoea vagans isolated from corpses of the sugarcane aphid Melanaphis sacchari Zehntner.</title>
        <authorList>
            <person name="Toledo E."/>
            <person name="Pena G."/>
            <person name="Lozano L."/>
        </authorList>
    </citation>
    <scope>NUCLEOTIDE SEQUENCE [LARGE SCALE GENOMIC DNA]</scope>
    <source>
        <strain evidence="1 2">ET-90</strain>
    </source>
</reference>
<dbReference type="EMBL" id="RCNL01000002">
    <property type="protein sequence ID" value="TXL79736.1"/>
    <property type="molecule type" value="Genomic_DNA"/>
</dbReference>
<dbReference type="Proteomes" id="UP000426772">
    <property type="component" value="Unassembled WGS sequence"/>
</dbReference>
<organism evidence="1 2">
    <name type="scientific">Pantoea vagans</name>
    <dbReference type="NCBI Taxonomy" id="470934"/>
    <lineage>
        <taxon>Bacteria</taxon>
        <taxon>Pseudomonadati</taxon>
        <taxon>Pseudomonadota</taxon>
        <taxon>Gammaproteobacteria</taxon>
        <taxon>Enterobacterales</taxon>
        <taxon>Erwiniaceae</taxon>
        <taxon>Pantoea</taxon>
    </lineage>
</organism>
<accession>A0ABY3LHN9</accession>
<name>A0ABY3LHN9_9GAMM</name>
<evidence type="ECO:0000313" key="1">
    <source>
        <dbReference type="EMBL" id="TXL79736.1"/>
    </source>
</evidence>
<evidence type="ECO:0000313" key="2">
    <source>
        <dbReference type="Proteomes" id="UP000426772"/>
    </source>
</evidence>
<comment type="caution">
    <text evidence="1">The sequence shown here is derived from an EMBL/GenBank/DDBJ whole genome shotgun (WGS) entry which is preliminary data.</text>
</comment>
<gene>
    <name evidence="1" type="ORF">D9O29_05530</name>
</gene>
<proteinExistence type="predicted"/>
<keyword evidence="2" id="KW-1185">Reference proteome</keyword>
<sequence>MPDGTGRRDQKKDGFLFDRFCIAKAVATGIPDKGELVVAGMGMVCVNMLVRYAGIEVNAADRTFHSFLLHITSINKGNDTVQCHLICREEGGFCHFGVSRSCTPPARQFRAVQLKQSVCSSQMFTM</sequence>